<organism evidence="2 3">
    <name type="scientific">Cylindrodendrum hubeiense</name>
    <dbReference type="NCBI Taxonomy" id="595255"/>
    <lineage>
        <taxon>Eukaryota</taxon>
        <taxon>Fungi</taxon>
        <taxon>Dikarya</taxon>
        <taxon>Ascomycota</taxon>
        <taxon>Pezizomycotina</taxon>
        <taxon>Sordariomycetes</taxon>
        <taxon>Hypocreomycetidae</taxon>
        <taxon>Hypocreales</taxon>
        <taxon>Nectriaceae</taxon>
        <taxon>Cylindrodendrum</taxon>
    </lineage>
</organism>
<gene>
    <name evidence="2" type="ORF">G7Z17_g2434</name>
</gene>
<feature type="chain" id="PRO_5040236067" evidence="1">
    <location>
        <begin position="21"/>
        <end position="398"/>
    </location>
</feature>
<dbReference type="InterPro" id="IPR024079">
    <property type="entry name" value="MetalloPept_cat_dom_sf"/>
</dbReference>
<accession>A0A9P5HCR6</accession>
<dbReference type="EMBL" id="JAANBB010000024">
    <property type="protein sequence ID" value="KAF7555061.1"/>
    <property type="molecule type" value="Genomic_DNA"/>
</dbReference>
<sequence length="398" mass="44800">MLLFRHVWLLVGLMSGFGSAETTANLGIWDVDKSCDTDATYLQESMDVALGIATAAQDSLNFVLQKQPNKDEDPDGYLKWNRIYRAAVATLGFAPRLSVAQSPSDQYFSDAFRIFDKIVATLPSAQNDPADGYVAKLKNRDGAKPKIICGDDAWDWLGLEDKVPGKSYTLMQEKDFAQLILDGREGAWYNDDRWVWKNTEREKPVFCRPGLWASVYWSYDMIVFCDRMFTDKAKSLPSPKTLKASGISENDKLGTHAAHLSVIMVHELTHWYGGVETNTDGSLILNKPIILDQTAVDVTGKLIYHVNGKDQVFKTPPSDEQAKKNGWDRVLTYGQRDVWNLAKTNKGSTADNSGPKKALKNADSLSLFALMMYLDEWDWSDKGEARIPGKKYKRERDE</sequence>
<proteinExistence type="predicted"/>
<keyword evidence="3" id="KW-1185">Reference proteome</keyword>
<keyword evidence="1" id="KW-0732">Signal</keyword>
<feature type="signal peptide" evidence="1">
    <location>
        <begin position="1"/>
        <end position="20"/>
    </location>
</feature>
<evidence type="ECO:0000313" key="3">
    <source>
        <dbReference type="Proteomes" id="UP000722485"/>
    </source>
</evidence>
<dbReference type="Proteomes" id="UP000722485">
    <property type="component" value="Unassembled WGS sequence"/>
</dbReference>
<dbReference type="OrthoDB" id="515692at2759"/>
<dbReference type="Gene3D" id="3.40.390.10">
    <property type="entry name" value="Collagenase (Catalytic Domain)"/>
    <property type="match status" value="1"/>
</dbReference>
<evidence type="ECO:0000256" key="1">
    <source>
        <dbReference type="SAM" id="SignalP"/>
    </source>
</evidence>
<dbReference type="AlphaFoldDB" id="A0A9P5HCR6"/>
<reference evidence="2" key="1">
    <citation type="submission" date="2020-03" db="EMBL/GenBank/DDBJ databases">
        <title>Draft Genome Sequence of Cylindrodendrum hubeiense.</title>
        <authorList>
            <person name="Buettner E."/>
            <person name="Kellner H."/>
        </authorList>
    </citation>
    <scope>NUCLEOTIDE SEQUENCE</scope>
    <source>
        <strain evidence="2">IHI 201604</strain>
    </source>
</reference>
<name>A0A9P5HCR6_9HYPO</name>
<comment type="caution">
    <text evidence="2">The sequence shown here is derived from an EMBL/GenBank/DDBJ whole genome shotgun (WGS) entry which is preliminary data.</text>
</comment>
<evidence type="ECO:0000313" key="2">
    <source>
        <dbReference type="EMBL" id="KAF7555061.1"/>
    </source>
</evidence>
<dbReference type="GO" id="GO:0008237">
    <property type="term" value="F:metallopeptidase activity"/>
    <property type="evidence" value="ECO:0007669"/>
    <property type="project" value="InterPro"/>
</dbReference>
<protein>
    <submittedName>
        <fullName evidence="2">Uncharacterized protein</fullName>
    </submittedName>
</protein>